<dbReference type="InterPro" id="IPR002018">
    <property type="entry name" value="CarbesteraseB"/>
</dbReference>
<dbReference type="Proteomes" id="UP000091956">
    <property type="component" value="Unassembled WGS sequence"/>
</dbReference>
<evidence type="ECO:0000313" key="6">
    <source>
        <dbReference type="Proteomes" id="UP000091956"/>
    </source>
</evidence>
<keyword evidence="2 3" id="KW-0378">Hydrolase</keyword>
<dbReference type="PANTHER" id="PTHR43142">
    <property type="entry name" value="CARBOXYLIC ESTER HYDROLASE"/>
    <property type="match status" value="1"/>
</dbReference>
<reference evidence="6" key="2">
    <citation type="journal article" date="2018" name="Nat. Commun.">
        <title>Extreme sensitivity to ultraviolet light in the fungal pathogen causing white-nose syndrome of bats.</title>
        <authorList>
            <person name="Palmer J.M."/>
            <person name="Drees K.P."/>
            <person name="Foster J.T."/>
            <person name="Lindner D.L."/>
        </authorList>
    </citation>
    <scope>NUCLEOTIDE SEQUENCE [LARGE SCALE GENOMIC DNA]</scope>
    <source>
        <strain evidence="6">UAMH 10579</strain>
    </source>
</reference>
<feature type="domain" description="Carboxylesterase type B" evidence="4">
    <location>
        <begin position="168"/>
        <end position="663"/>
    </location>
</feature>
<keyword evidence="3" id="KW-0732">Signal</keyword>
<dbReference type="Gene3D" id="3.40.50.1820">
    <property type="entry name" value="alpha/beta hydrolase"/>
    <property type="match status" value="1"/>
</dbReference>
<evidence type="ECO:0000256" key="3">
    <source>
        <dbReference type="RuleBase" id="RU361235"/>
    </source>
</evidence>
<protein>
    <recommendedName>
        <fullName evidence="3">Carboxylic ester hydrolase</fullName>
        <ecNumber evidence="3">3.1.1.-</ecNumber>
    </recommendedName>
</protein>
<dbReference type="PANTHER" id="PTHR43142:SF3">
    <property type="entry name" value="PUTATIVE (AFU_ORTHOLOGUE AFUA_3G09070)-RELATED"/>
    <property type="match status" value="1"/>
</dbReference>
<dbReference type="InterPro" id="IPR019826">
    <property type="entry name" value="Carboxylesterase_B_AS"/>
</dbReference>
<dbReference type="GO" id="GO:0016787">
    <property type="term" value="F:hydrolase activity"/>
    <property type="evidence" value="ECO:0007669"/>
    <property type="project" value="UniProtKB-KW"/>
</dbReference>
<accession>A0A1B8GQA3</accession>
<evidence type="ECO:0000256" key="1">
    <source>
        <dbReference type="ARBA" id="ARBA00005964"/>
    </source>
</evidence>
<name>A0A1B8GQA3_9PEZI</name>
<dbReference type="STRING" id="342668.A0A1B8GQA3"/>
<comment type="similarity">
    <text evidence="1 3">Belongs to the type-B carboxylesterase/lipase family.</text>
</comment>
<keyword evidence="6" id="KW-1185">Reference proteome</keyword>
<feature type="signal peptide" evidence="3">
    <location>
        <begin position="1"/>
        <end position="16"/>
    </location>
</feature>
<organism evidence="5 6">
    <name type="scientific">Pseudogymnoascus verrucosus</name>
    <dbReference type="NCBI Taxonomy" id="342668"/>
    <lineage>
        <taxon>Eukaryota</taxon>
        <taxon>Fungi</taxon>
        <taxon>Dikarya</taxon>
        <taxon>Ascomycota</taxon>
        <taxon>Pezizomycotina</taxon>
        <taxon>Leotiomycetes</taxon>
        <taxon>Thelebolales</taxon>
        <taxon>Thelebolaceae</taxon>
        <taxon>Pseudogymnoascus</taxon>
    </lineage>
</organism>
<dbReference type="Pfam" id="PF00135">
    <property type="entry name" value="COesterase"/>
    <property type="match status" value="1"/>
</dbReference>
<dbReference type="RefSeq" id="XP_018131741.1">
    <property type="nucleotide sequence ID" value="XM_018273487.1"/>
</dbReference>
<evidence type="ECO:0000256" key="2">
    <source>
        <dbReference type="ARBA" id="ARBA00022801"/>
    </source>
</evidence>
<dbReference type="EC" id="3.1.1.-" evidence="3"/>
<sequence>MLHLALLALVLPSAIAHTPVISNAKTSLTLLYQNNLNGTDDSNHIGFLLLDPSDKKDAAKACEAIGESLISRSQIKAHSADFVSSLSYVAYAGRAQPAHLYHISDGVVAVDAHENLMFPPIPSRSIKLPVLCTQSSQQGQPWDAVATTSNQVAIASTGNTYVGYRNQKSFRFLGIPYADTPKRFVHSVPYSKTKQTLDATVYAPQCMQYGSGAESCLFLNVQTPYLPKQGSKKDLRPVLFWIHGGGFTGGSAADAGTDGGNLASREDIVVVQIQYRLGTLGFLAIPGTSVTGNYGIADQINALQWVIKNIASFGGNPKQITIGGDSAGAGSVRALLGSPPANGKFQGAIAMSNLGGGVTLGLESTYSTTYSSYLTVAESYALAGQNIFLAAGCKQAALSEQIACLKNVPASTVSGLSSTARYVVQDGTYVNTPQLNVVKRSGSTAHVPAMFGVARDDGSSIGASYPATPVTSEIEGIQKSLGISASYAQSVIDSGLFPLYNTGNITLDSFNVSARVATDSGFRCVDQATMFAAAKSHAFAASYYYEMDRTVGGYDSNLLGGAPVTPGYPNGNPNLPYFRFHSGATAPFIFGNVSPIRDSNDLKAAQLNSGYFAQFVKNGQPNPSERYLTTRKYGDTLHAVQHTGQWNQIKDKNGPIRLLDYPSVSSGFVDVPQCAFLNYPLSYYVDGGR</sequence>
<reference evidence="5 6" key="1">
    <citation type="submission" date="2016-03" db="EMBL/GenBank/DDBJ databases">
        <title>Comparative genomics of Pseudogymnoascus destructans, the fungus causing white-nose syndrome of bats.</title>
        <authorList>
            <person name="Palmer J.M."/>
            <person name="Drees K.P."/>
            <person name="Foster J.T."/>
            <person name="Lindner D.L."/>
        </authorList>
    </citation>
    <scope>NUCLEOTIDE SEQUENCE [LARGE SCALE GENOMIC DNA]</scope>
    <source>
        <strain evidence="5 6">UAMH 10579</strain>
    </source>
</reference>
<dbReference type="GeneID" id="28837395"/>
<dbReference type="PROSITE" id="PS00122">
    <property type="entry name" value="CARBOXYLESTERASE_B_1"/>
    <property type="match status" value="1"/>
</dbReference>
<evidence type="ECO:0000259" key="4">
    <source>
        <dbReference type="Pfam" id="PF00135"/>
    </source>
</evidence>
<evidence type="ECO:0000313" key="5">
    <source>
        <dbReference type="EMBL" id="OBT98008.1"/>
    </source>
</evidence>
<proteinExistence type="inferred from homology"/>
<gene>
    <name evidence="5" type="ORF">VE01_04009</name>
</gene>
<dbReference type="EMBL" id="KV460219">
    <property type="protein sequence ID" value="OBT98008.1"/>
    <property type="molecule type" value="Genomic_DNA"/>
</dbReference>
<dbReference type="AlphaFoldDB" id="A0A1B8GQA3"/>
<dbReference type="ESTHER" id="9pezi-a0a094ezq4">
    <property type="family name" value="Fungal_carboxylesterase_lipase"/>
</dbReference>
<feature type="chain" id="PRO_5008448139" description="Carboxylic ester hydrolase" evidence="3">
    <location>
        <begin position="17"/>
        <end position="689"/>
    </location>
</feature>
<dbReference type="OrthoDB" id="408631at2759"/>
<dbReference type="SUPFAM" id="SSF53474">
    <property type="entry name" value="alpha/beta-Hydrolases"/>
    <property type="match status" value="1"/>
</dbReference>
<dbReference type="InterPro" id="IPR029058">
    <property type="entry name" value="AB_hydrolase_fold"/>
</dbReference>